<dbReference type="GO" id="GO:0016020">
    <property type="term" value="C:membrane"/>
    <property type="evidence" value="ECO:0007669"/>
    <property type="project" value="UniProtKB-SubCell"/>
</dbReference>
<feature type="transmembrane region" description="Helical" evidence="6">
    <location>
        <begin position="125"/>
        <end position="153"/>
    </location>
</feature>
<evidence type="ECO:0000256" key="6">
    <source>
        <dbReference type="SAM" id="Phobius"/>
    </source>
</evidence>
<feature type="transmembrane region" description="Helical" evidence="6">
    <location>
        <begin position="70"/>
        <end position="93"/>
    </location>
</feature>
<dbReference type="EMBL" id="FPJG01000006">
    <property type="protein sequence ID" value="SFW74982.1"/>
    <property type="molecule type" value="Genomic_DNA"/>
</dbReference>
<sequence>MTDIEEAVRRPEPGAIGYALKRLFLGKPLITAQLTHERLSNATALGVLSPDAISSSAYGTEQILVELLPYAGLAAFTVVLPVTAVILVILVLVTASYRQVVMAYTRAGGSYVVARENFGPRVAQVAAAALLIDYVVTVAVQTSAGTAAVISAIPALGPYHLDITVGIVVLLCYANLRGLREAGRPFAVPTYLFAALMVAMIVTGLVEAVTVGLPAYDAAHLPGAVPVHQESGLVAGATVMVLLRAFANGGSSLTGVEAISNTVSAFRSPRGANARKVLVIMAAILGFLVAGVSLLAYFTHATPYESGYPSVVSQEARAVFGHGAFGQAMFALIQTATALILYTGANTSFNGFPFLASFVAADRFLPRQLTKRGHRLVFSNGIIVLTVLAVVLLLFSGGTVTALVPFYAIGVFTGFAVAGYGMSRHHLRLRERAWRTKLTINLAAGLLSTVVVGIFAIAKFTEGAWLVVVVFPVLVFVLIRLNREYRAEAAVLERLTAEGANPTRYAHHQVFVLVSTIDLAVVEALRYGHSLRPDKLTALHFVIDAQAAERLRSRWEELGMNTALRLIDVPDRRIARAAYTFVREATENTPRTGVTVLLPRRSYAPLLGRLLHDRTADRIARVVSRAPHAAATIVPYDVQSQIRTMMPDLPEERVTAAIERLLDRISSSGEDGAETAADRIPADPLSTPIRELRPGTSVVVDGRLREVAISEEPVDSGGPVLTAQLADATATVVLEFCRPHPDLEPGQLLRVTGEVHESGSEHKMIMRDPGYRVLDSANPDQDDQPDEEDETS</sequence>
<feature type="transmembrane region" description="Helical" evidence="6">
    <location>
        <begin position="464"/>
        <end position="481"/>
    </location>
</feature>
<feature type="transmembrane region" description="Helical" evidence="6">
    <location>
        <begin position="188"/>
        <end position="213"/>
    </location>
</feature>
<proteinExistence type="predicted"/>
<feature type="transmembrane region" description="Helical" evidence="6">
    <location>
        <begin position="277"/>
        <end position="299"/>
    </location>
</feature>
<organism evidence="7 8">
    <name type="scientific">Amycolatopsis australiensis</name>
    <dbReference type="NCBI Taxonomy" id="546364"/>
    <lineage>
        <taxon>Bacteria</taxon>
        <taxon>Bacillati</taxon>
        <taxon>Actinomycetota</taxon>
        <taxon>Actinomycetes</taxon>
        <taxon>Pseudonocardiales</taxon>
        <taxon>Pseudonocardiaceae</taxon>
        <taxon>Amycolatopsis</taxon>
    </lineage>
</organism>
<protein>
    <submittedName>
        <fullName evidence="7">Amino acid transporter</fullName>
    </submittedName>
</protein>
<keyword evidence="2 6" id="KW-0812">Transmembrane</keyword>
<dbReference type="AlphaFoldDB" id="A0A1K1RSB7"/>
<evidence type="ECO:0000256" key="3">
    <source>
        <dbReference type="ARBA" id="ARBA00022989"/>
    </source>
</evidence>
<feature type="transmembrane region" description="Helical" evidence="6">
    <location>
        <begin position="402"/>
        <end position="420"/>
    </location>
</feature>
<reference evidence="8" key="1">
    <citation type="submission" date="2016-11" db="EMBL/GenBank/DDBJ databases">
        <authorList>
            <person name="Varghese N."/>
            <person name="Submissions S."/>
        </authorList>
    </citation>
    <scope>NUCLEOTIDE SEQUENCE [LARGE SCALE GENOMIC DNA]</scope>
    <source>
        <strain evidence="8">DSM 44671</strain>
    </source>
</reference>
<keyword evidence="4 6" id="KW-0472">Membrane</keyword>
<keyword evidence="8" id="KW-1185">Reference proteome</keyword>
<dbReference type="PANTHER" id="PTHR47704">
    <property type="entry name" value="POTASSIUM TRANSPORTER KIMA"/>
    <property type="match status" value="1"/>
</dbReference>
<evidence type="ECO:0000256" key="1">
    <source>
        <dbReference type="ARBA" id="ARBA00004141"/>
    </source>
</evidence>
<dbReference type="Pfam" id="PF13520">
    <property type="entry name" value="AA_permease_2"/>
    <property type="match status" value="1"/>
</dbReference>
<accession>A0A1K1RSB7</accession>
<feature type="region of interest" description="Disordered" evidence="5">
    <location>
        <begin position="667"/>
        <end position="689"/>
    </location>
</feature>
<feature type="region of interest" description="Disordered" evidence="5">
    <location>
        <begin position="759"/>
        <end position="792"/>
    </location>
</feature>
<gene>
    <name evidence="7" type="ORF">SAMN04489730_3864</name>
</gene>
<feature type="transmembrane region" description="Helical" evidence="6">
    <location>
        <begin position="440"/>
        <end position="458"/>
    </location>
</feature>
<comment type="subcellular location">
    <subcellularLocation>
        <location evidence="1">Membrane</location>
        <topology evidence="1">Multi-pass membrane protein</topology>
    </subcellularLocation>
</comment>
<feature type="transmembrane region" description="Helical" evidence="6">
    <location>
        <begin position="233"/>
        <end position="256"/>
    </location>
</feature>
<feature type="compositionally biased region" description="Acidic residues" evidence="5">
    <location>
        <begin position="780"/>
        <end position="792"/>
    </location>
</feature>
<name>A0A1K1RSB7_9PSEU</name>
<dbReference type="Gene3D" id="1.20.1740.10">
    <property type="entry name" value="Amino acid/polyamine transporter I"/>
    <property type="match status" value="1"/>
</dbReference>
<evidence type="ECO:0000313" key="7">
    <source>
        <dbReference type="EMBL" id="SFW74982.1"/>
    </source>
</evidence>
<dbReference type="InterPro" id="IPR002293">
    <property type="entry name" value="AA/rel_permease1"/>
</dbReference>
<evidence type="ECO:0000313" key="8">
    <source>
        <dbReference type="Proteomes" id="UP000182740"/>
    </source>
</evidence>
<evidence type="ECO:0000256" key="2">
    <source>
        <dbReference type="ARBA" id="ARBA00022692"/>
    </source>
</evidence>
<evidence type="ECO:0000256" key="5">
    <source>
        <dbReference type="SAM" id="MobiDB-lite"/>
    </source>
</evidence>
<feature type="compositionally biased region" description="Basic and acidic residues" evidence="5">
    <location>
        <begin position="759"/>
        <end position="770"/>
    </location>
</feature>
<feature type="transmembrane region" description="Helical" evidence="6">
    <location>
        <begin position="159"/>
        <end position="176"/>
    </location>
</feature>
<dbReference type="Proteomes" id="UP000182740">
    <property type="component" value="Unassembled WGS sequence"/>
</dbReference>
<feature type="transmembrane region" description="Helical" evidence="6">
    <location>
        <begin position="376"/>
        <end position="396"/>
    </location>
</feature>
<dbReference type="GO" id="GO:0022857">
    <property type="term" value="F:transmembrane transporter activity"/>
    <property type="evidence" value="ECO:0007669"/>
    <property type="project" value="InterPro"/>
</dbReference>
<keyword evidence="3 6" id="KW-1133">Transmembrane helix</keyword>
<dbReference type="InterPro" id="IPR053153">
    <property type="entry name" value="APC_K+_Transporter"/>
</dbReference>
<dbReference type="STRING" id="546364.SAMN04489730_3864"/>
<dbReference type="PANTHER" id="PTHR47704:SF1">
    <property type="entry name" value="POTASSIUM TRANSPORTER KIMA"/>
    <property type="match status" value="1"/>
</dbReference>
<evidence type="ECO:0000256" key="4">
    <source>
        <dbReference type="ARBA" id="ARBA00023136"/>
    </source>
</evidence>